<feature type="transmembrane region" description="Helical" evidence="7">
    <location>
        <begin position="36"/>
        <end position="55"/>
    </location>
</feature>
<feature type="transmembrane region" description="Helical" evidence="7">
    <location>
        <begin position="194"/>
        <end position="216"/>
    </location>
</feature>
<evidence type="ECO:0000256" key="3">
    <source>
        <dbReference type="ARBA" id="ARBA00022475"/>
    </source>
</evidence>
<keyword evidence="4 7" id="KW-0812">Transmembrane</keyword>
<dbReference type="InterPro" id="IPR042196">
    <property type="entry name" value="FHIPEP_4"/>
</dbReference>
<dbReference type="InterPro" id="IPR042194">
    <property type="entry name" value="FHIPEP_1"/>
</dbReference>
<feature type="transmembrane region" description="Helical" evidence="7">
    <location>
        <begin position="266"/>
        <end position="290"/>
    </location>
</feature>
<evidence type="ECO:0000256" key="4">
    <source>
        <dbReference type="ARBA" id="ARBA00022692"/>
    </source>
</evidence>
<dbReference type="Gene3D" id="1.10.8.540">
    <property type="entry name" value="FHIPEP family, domain 3"/>
    <property type="match status" value="1"/>
</dbReference>
<dbReference type="PANTHER" id="PTHR30161:SF1">
    <property type="entry name" value="FLAGELLAR BIOSYNTHESIS PROTEIN FLHA-RELATED"/>
    <property type="match status" value="1"/>
</dbReference>
<evidence type="ECO:0000256" key="1">
    <source>
        <dbReference type="ARBA" id="ARBA00004651"/>
    </source>
</evidence>
<accession>A0ABQ4PXW5</accession>
<evidence type="ECO:0000256" key="2">
    <source>
        <dbReference type="ARBA" id="ARBA00008835"/>
    </source>
</evidence>
<dbReference type="Gene3D" id="3.40.30.60">
    <property type="entry name" value="FHIPEP family, domain 1"/>
    <property type="match status" value="1"/>
</dbReference>
<keyword evidence="8" id="KW-0969">Cilium</keyword>
<comment type="similarity">
    <text evidence="2">Belongs to the FHIPEP (flagella/HR/invasion proteins export pore) family.</text>
</comment>
<evidence type="ECO:0000256" key="6">
    <source>
        <dbReference type="ARBA" id="ARBA00023136"/>
    </source>
</evidence>
<dbReference type="RefSeq" id="WP_284361085.1">
    <property type="nucleotide sequence ID" value="NZ_BPFZ01000015.1"/>
</dbReference>
<dbReference type="InterPro" id="IPR042193">
    <property type="entry name" value="FHIPEP_3"/>
</dbReference>
<keyword evidence="9" id="KW-1185">Reference proteome</keyword>
<feature type="transmembrane region" description="Helical" evidence="7">
    <location>
        <begin position="236"/>
        <end position="254"/>
    </location>
</feature>
<comment type="subcellular location">
    <subcellularLocation>
        <location evidence="1">Cell membrane</location>
        <topology evidence="1">Multi-pass membrane protein</topology>
    </subcellularLocation>
</comment>
<organism evidence="8 9">
    <name type="scientific">Candidatus Phycosocius spiralis</name>
    <dbReference type="NCBI Taxonomy" id="2815099"/>
    <lineage>
        <taxon>Bacteria</taxon>
        <taxon>Pseudomonadati</taxon>
        <taxon>Pseudomonadota</taxon>
        <taxon>Alphaproteobacteria</taxon>
        <taxon>Caulobacterales</taxon>
        <taxon>Caulobacterales incertae sedis</taxon>
        <taxon>Candidatus Phycosocius</taxon>
    </lineage>
</organism>
<dbReference type="PANTHER" id="PTHR30161">
    <property type="entry name" value="FLAGELLAR EXPORT PROTEIN, MEMBRANE FLHA SUBUNIT-RELATED"/>
    <property type="match status" value="1"/>
</dbReference>
<feature type="transmembrane region" description="Helical" evidence="7">
    <location>
        <begin position="12"/>
        <end position="30"/>
    </location>
</feature>
<gene>
    <name evidence="8" type="primary">flhA</name>
    <name evidence="8" type="ORF">PsB1_2012</name>
</gene>
<evidence type="ECO:0000256" key="7">
    <source>
        <dbReference type="SAM" id="Phobius"/>
    </source>
</evidence>
<evidence type="ECO:0000256" key="5">
    <source>
        <dbReference type="ARBA" id="ARBA00022989"/>
    </source>
</evidence>
<evidence type="ECO:0000313" key="8">
    <source>
        <dbReference type="EMBL" id="GIU67858.1"/>
    </source>
</evidence>
<dbReference type="Pfam" id="PF00771">
    <property type="entry name" value="FHIPEP"/>
    <property type="match status" value="1"/>
</dbReference>
<reference evidence="8" key="2">
    <citation type="journal article" date="2023" name="ISME Commun">
        <title>Characterization of a bloom-associated alphaproteobacterial lineage, 'Candidatus Phycosocius': insights into freshwater algal-bacterial interactions.</title>
        <authorList>
            <person name="Tanabe Y."/>
            <person name="Yamaguchi H."/>
            <person name="Yoshida M."/>
            <person name="Kai A."/>
            <person name="Okazaki Y."/>
        </authorList>
    </citation>
    <scope>NUCLEOTIDE SEQUENCE</scope>
    <source>
        <strain evidence="8">BOTRYCO-1</strain>
    </source>
</reference>
<evidence type="ECO:0000313" key="9">
    <source>
        <dbReference type="Proteomes" id="UP001161064"/>
    </source>
</evidence>
<keyword evidence="8" id="KW-0282">Flagellum</keyword>
<keyword evidence="6 7" id="KW-0472">Membrane</keyword>
<name>A0ABQ4PXW5_9PROT</name>
<dbReference type="InterPro" id="IPR001712">
    <property type="entry name" value="T3SS_FHIPEP"/>
</dbReference>
<keyword evidence="3" id="KW-1003">Cell membrane</keyword>
<dbReference type="PRINTS" id="PR00949">
    <property type="entry name" value="TYPE3IMAPROT"/>
</dbReference>
<dbReference type="EMBL" id="BPFZ01000015">
    <property type="protein sequence ID" value="GIU67858.1"/>
    <property type="molecule type" value="Genomic_DNA"/>
</dbReference>
<sequence length="695" mass="74992">MVKSFLNENKELALIFGLVIILAVLFAPIPPALLDLAILSNFALGLTILLLTLYVAKPVDFSTFPSLLLIATLFRLSINIASTRLILTGADAGQVINSIGSFSVSGNFVVGLVVFFILVIVQFIVVTAGAQRVSEVAARFTLDSMPGQQMSIDADLNMGLIDQAEAVRRRAMLEKEAAFYGAMDGASKFVKGDAVAGIIIVLINIIAGCIIGAVQMGMSWGDALHKFSLLTIGDGIATQIPALVISIATGLIVTRSSADRDLSTELLSQLYSAPRALVAVCIILAILLLLPGMPKWPLIVLAICAFWVIYQSRKAKSDAQNLVNQSLADEQSASPPPTSFPALSLAFGPVLSEAWKNSEVILMDRIKSLRESQENSLGVSFPSVSILDGSNLGPNDYEIRLLGTRYANGQLYTDQVLAIKSQSVEQDLVGLATTDPAYGLPAFWIGPNKANEARNLGYSVIDPLTVLMTHFGEIVRTEAAILLTRATVVRMLEGVRASQPGLVEELIPAMLSVSDVQRVLQSLMSEEVPIRNLELICEHLVDLARAEKDPNGLAELLRQRMGLQICSRLRDRHHELSVLSLDPRLENQIISSMSQSARGSGLGLDPKLTEQLIRKLAEHAGDIQANGREPVLLCGNELRRPLRMITSRAIPRLSILALREIPANITLRSAGVVKLETGDATRKNNVGALAPAQQE</sequence>
<feature type="transmembrane region" description="Helical" evidence="7">
    <location>
        <begin position="67"/>
        <end position="87"/>
    </location>
</feature>
<feature type="transmembrane region" description="Helical" evidence="7">
    <location>
        <begin position="107"/>
        <end position="130"/>
    </location>
</feature>
<keyword evidence="8" id="KW-0966">Cell projection</keyword>
<dbReference type="Gene3D" id="3.40.50.12790">
    <property type="entry name" value="FHIPEP family, domain 4"/>
    <property type="match status" value="1"/>
</dbReference>
<dbReference type="Proteomes" id="UP001161064">
    <property type="component" value="Unassembled WGS sequence"/>
</dbReference>
<keyword evidence="5 7" id="KW-1133">Transmembrane helix</keyword>
<dbReference type="PIRSF" id="PIRSF005419">
    <property type="entry name" value="FlhA"/>
    <property type="match status" value="1"/>
</dbReference>
<reference evidence="8" key="1">
    <citation type="submission" date="2021-05" db="EMBL/GenBank/DDBJ databases">
        <authorList>
            <person name="Tanabe Y."/>
        </authorList>
    </citation>
    <scope>NUCLEOTIDE SEQUENCE</scope>
    <source>
        <strain evidence="8">BOTRYCO-1</strain>
    </source>
</reference>
<proteinExistence type="inferred from homology"/>
<comment type="caution">
    <text evidence="8">The sequence shown here is derived from an EMBL/GenBank/DDBJ whole genome shotgun (WGS) entry which is preliminary data.</text>
</comment>
<protein>
    <submittedName>
        <fullName evidence="8">Flagellar biosynthesis protein FlhA</fullName>
    </submittedName>
</protein>